<comment type="subcellular location">
    <subcellularLocation>
        <location evidence="2">Cytoplasm</location>
    </subcellularLocation>
</comment>
<dbReference type="SUPFAM" id="SSF89919">
    <property type="entry name" value="Ribosome-binding factor A, RbfA"/>
    <property type="match status" value="1"/>
</dbReference>
<comment type="similarity">
    <text evidence="2">Belongs to the RbfA family.</text>
</comment>
<dbReference type="GO" id="GO:0005829">
    <property type="term" value="C:cytosol"/>
    <property type="evidence" value="ECO:0007669"/>
    <property type="project" value="TreeGrafter"/>
</dbReference>
<protein>
    <recommendedName>
        <fullName evidence="2">Ribosome-binding factor A</fullName>
    </recommendedName>
</protein>
<dbReference type="HAMAP" id="MF_00003">
    <property type="entry name" value="RbfA"/>
    <property type="match status" value="1"/>
</dbReference>
<evidence type="ECO:0000313" key="5">
    <source>
        <dbReference type="Proteomes" id="UP000233776"/>
    </source>
</evidence>
<dbReference type="InterPro" id="IPR023799">
    <property type="entry name" value="RbfA_dom_sf"/>
</dbReference>
<organism evidence="4 5">
    <name type="scientific">Mycoplasmopsis bovis</name>
    <name type="common">Mycoplasma bovis</name>
    <dbReference type="NCBI Taxonomy" id="28903"/>
    <lineage>
        <taxon>Bacteria</taxon>
        <taxon>Bacillati</taxon>
        <taxon>Mycoplasmatota</taxon>
        <taxon>Mycoplasmoidales</taxon>
        <taxon>Metamycoplasmataceae</taxon>
        <taxon>Mycoplasmopsis</taxon>
    </lineage>
</organism>
<evidence type="ECO:0000313" key="3">
    <source>
        <dbReference type="EMBL" id="QQH50103.1"/>
    </source>
</evidence>
<reference evidence="3 6" key="2">
    <citation type="journal article" date="2020" name="Vet. Res.">
        <title>Phylogenomic analysis of Mycoplasma bovis from Belgian veal, dairy and beef herds.</title>
        <authorList>
            <person name="Bokma J."/>
            <person name="Vereecke N."/>
            <person name="De Bleecker K."/>
            <person name="Callens J."/>
            <person name="Ribbens S."/>
            <person name="Nauwynck H."/>
            <person name="Haesebrouck F."/>
            <person name="Theuns S."/>
            <person name="Boyen F."/>
            <person name="Pardon B."/>
        </authorList>
    </citation>
    <scope>NUCLEOTIDE SEQUENCE [LARGE SCALE GENOMIC DNA]</scope>
    <source>
        <strain evidence="3 6">Mb222</strain>
    </source>
</reference>
<evidence type="ECO:0000313" key="4">
    <source>
        <dbReference type="EMBL" id="SBO46602.1"/>
    </source>
</evidence>
<reference evidence="4 5" key="1">
    <citation type="submission" date="2016-06" db="EMBL/GenBank/DDBJ databases">
        <authorList>
            <person name="Kjaerup R.B."/>
            <person name="Dalgaard T.S."/>
            <person name="Juul-Madsen H.R."/>
        </authorList>
    </citation>
    <scope>NUCLEOTIDE SEQUENCE [LARGE SCALE GENOMIC DNA]</scope>
    <source>
        <strain evidence="4">JF4278</strain>
    </source>
</reference>
<evidence type="ECO:0000256" key="2">
    <source>
        <dbReference type="HAMAP-Rule" id="MF_00003"/>
    </source>
</evidence>
<keyword evidence="1 2" id="KW-0690">Ribosome biogenesis</keyword>
<evidence type="ECO:0000256" key="1">
    <source>
        <dbReference type="ARBA" id="ARBA00022517"/>
    </source>
</evidence>
<dbReference type="Pfam" id="PF02033">
    <property type="entry name" value="RBFA"/>
    <property type="match status" value="1"/>
</dbReference>
<reference evidence="3" key="3">
    <citation type="submission" date="2021-04" db="EMBL/GenBank/DDBJ databases">
        <authorList>
            <person name="Vereecke N."/>
            <person name="Bokma J."/>
        </authorList>
    </citation>
    <scope>NUCLEOTIDE SEQUENCE</scope>
    <source>
        <strain evidence="3">Mb222</strain>
    </source>
</reference>
<dbReference type="GO" id="GO:0030490">
    <property type="term" value="P:maturation of SSU-rRNA"/>
    <property type="evidence" value="ECO:0007669"/>
    <property type="project" value="UniProtKB-UniRule"/>
</dbReference>
<dbReference type="Gene3D" id="3.30.300.20">
    <property type="match status" value="1"/>
</dbReference>
<proteinExistence type="inferred from homology"/>
<dbReference type="InterPro" id="IPR020053">
    <property type="entry name" value="Ribosome-bd_factorA_CS"/>
</dbReference>
<comment type="function">
    <text evidence="2">One of several proteins that assist in the late maturation steps of the functional core of the 30S ribosomal subunit. Associates with free 30S ribosomal subunits (but not with 30S subunits that are part of 70S ribosomes or polysomes). Required for efficient processing of 16S rRNA. May interact with the 5'-terminal helix region of 16S rRNA.</text>
</comment>
<dbReference type="GO" id="GO:0043024">
    <property type="term" value="F:ribosomal small subunit binding"/>
    <property type="evidence" value="ECO:0007669"/>
    <property type="project" value="TreeGrafter"/>
</dbReference>
<comment type="subunit">
    <text evidence="2">Monomer. Binds 30S ribosomal subunits, but not 50S ribosomal subunits or 70S ribosomes.</text>
</comment>
<dbReference type="PANTHER" id="PTHR33515">
    <property type="entry name" value="RIBOSOME-BINDING FACTOR A, CHLOROPLASTIC-RELATED"/>
    <property type="match status" value="1"/>
</dbReference>
<gene>
    <name evidence="2 3" type="primary">rbfA</name>
    <name evidence="3" type="ORF">HYD69_03940</name>
    <name evidence="4" type="ORF">MBOVJF4278_00843</name>
</gene>
<dbReference type="NCBIfam" id="TIGR00082">
    <property type="entry name" value="rbfA"/>
    <property type="match status" value="1"/>
</dbReference>
<dbReference type="InterPro" id="IPR015946">
    <property type="entry name" value="KH_dom-like_a/b"/>
</dbReference>
<dbReference type="EMBL" id="CP058496">
    <property type="protein sequence ID" value="QQH50103.1"/>
    <property type="molecule type" value="Genomic_DNA"/>
</dbReference>
<dbReference type="PROSITE" id="PS01319">
    <property type="entry name" value="RBFA"/>
    <property type="match status" value="1"/>
</dbReference>
<dbReference type="EMBL" id="LT578453">
    <property type="protein sequence ID" value="SBO46602.1"/>
    <property type="molecule type" value="Genomic_DNA"/>
</dbReference>
<dbReference type="Proteomes" id="UP000233776">
    <property type="component" value="Chromosome I"/>
</dbReference>
<dbReference type="AlphaFoldDB" id="A0A2N8U3P1"/>
<evidence type="ECO:0000313" key="6">
    <source>
        <dbReference type="Proteomes" id="UP000596039"/>
    </source>
</evidence>
<dbReference type="InterPro" id="IPR000238">
    <property type="entry name" value="RbfA"/>
</dbReference>
<dbReference type="PANTHER" id="PTHR33515:SF1">
    <property type="entry name" value="RIBOSOME-BINDING FACTOR A, CHLOROPLASTIC-RELATED"/>
    <property type="match status" value="1"/>
</dbReference>
<keyword evidence="2" id="KW-0963">Cytoplasm</keyword>
<dbReference type="STRING" id="28903.B0W43_04195"/>
<keyword evidence="6" id="KW-1185">Reference proteome</keyword>
<dbReference type="RefSeq" id="WP_013955074.1">
    <property type="nucleotide sequence ID" value="NZ_CP007589.1"/>
</dbReference>
<dbReference type="Proteomes" id="UP000596039">
    <property type="component" value="Chromosome"/>
</dbReference>
<accession>A0A2N8U3P1</accession>
<name>A0A2N8U3P1_MYCBV</name>
<sequence>MKKSISILRKESQIKNFISTIITNELTNANIYNPTVTDCVLSADLSHVKIFLAFSSKENDGLEAVRNASGYIRKVLSKTLNWRKIPELHFYIDEVEKKAFEIDQILNSLKNNE</sequence>